<organism evidence="1 2">
    <name type="scientific">Littorina saxatilis</name>
    <dbReference type="NCBI Taxonomy" id="31220"/>
    <lineage>
        <taxon>Eukaryota</taxon>
        <taxon>Metazoa</taxon>
        <taxon>Spiralia</taxon>
        <taxon>Lophotrochozoa</taxon>
        <taxon>Mollusca</taxon>
        <taxon>Gastropoda</taxon>
        <taxon>Caenogastropoda</taxon>
        <taxon>Littorinimorpha</taxon>
        <taxon>Littorinoidea</taxon>
        <taxon>Littorinidae</taxon>
        <taxon>Littorina</taxon>
    </lineage>
</organism>
<evidence type="ECO:0000313" key="1">
    <source>
        <dbReference type="EMBL" id="KAK7088587.1"/>
    </source>
</evidence>
<dbReference type="AlphaFoldDB" id="A0AAN9AKK5"/>
<evidence type="ECO:0000313" key="2">
    <source>
        <dbReference type="Proteomes" id="UP001374579"/>
    </source>
</evidence>
<protein>
    <submittedName>
        <fullName evidence="1">Uncharacterized protein</fullName>
    </submittedName>
</protein>
<name>A0AAN9AKK5_9CAEN</name>
<reference evidence="1 2" key="1">
    <citation type="submission" date="2024-02" db="EMBL/GenBank/DDBJ databases">
        <title>Chromosome-scale genome assembly of the rough periwinkle Littorina saxatilis.</title>
        <authorList>
            <person name="De Jode A."/>
            <person name="Faria R."/>
            <person name="Formenti G."/>
            <person name="Sims Y."/>
            <person name="Smith T.P."/>
            <person name="Tracey A."/>
            <person name="Wood J.M.D."/>
            <person name="Zagrodzka Z.B."/>
            <person name="Johannesson K."/>
            <person name="Butlin R.K."/>
            <person name="Leder E.H."/>
        </authorList>
    </citation>
    <scope>NUCLEOTIDE SEQUENCE [LARGE SCALE GENOMIC DNA]</scope>
    <source>
        <strain evidence="1">Snail1</strain>
        <tissue evidence="1">Muscle</tissue>
    </source>
</reference>
<comment type="caution">
    <text evidence="1">The sequence shown here is derived from an EMBL/GenBank/DDBJ whole genome shotgun (WGS) entry which is preliminary data.</text>
</comment>
<gene>
    <name evidence="1" type="ORF">V1264_022493</name>
</gene>
<keyword evidence="2" id="KW-1185">Reference proteome</keyword>
<dbReference type="Proteomes" id="UP001374579">
    <property type="component" value="Unassembled WGS sequence"/>
</dbReference>
<proteinExistence type="predicted"/>
<accession>A0AAN9AKK5</accession>
<sequence length="104" mass="12047">MLKRKEFVEWKAVFTFHRGSFRCCCYLVTEVDMILEHLVVKHTYKFVIKYSCKYIPSLGNDQGKHHIPALPVNPSESVPDLFSHPPRVRGKNLPDALQHVVRGD</sequence>
<dbReference type="EMBL" id="JBAMIC010004070">
    <property type="protein sequence ID" value="KAK7088587.1"/>
    <property type="molecule type" value="Genomic_DNA"/>
</dbReference>